<dbReference type="EMBL" id="JAHLFG010000022">
    <property type="protein sequence ID" value="MBU3826233.1"/>
    <property type="molecule type" value="Genomic_DNA"/>
</dbReference>
<feature type="transmembrane region" description="Helical" evidence="1">
    <location>
        <begin position="184"/>
        <end position="205"/>
    </location>
</feature>
<accession>A0A9E2NRL3</accession>
<dbReference type="InterPro" id="IPR010539">
    <property type="entry name" value="BaxI_1-like"/>
</dbReference>
<keyword evidence="1" id="KW-0812">Transmembrane</keyword>
<dbReference type="Pfam" id="PF12811">
    <property type="entry name" value="BaxI_1"/>
    <property type="match status" value="1"/>
</dbReference>
<name>A0A9E2NRL3_9GAMM</name>
<feature type="transmembrane region" description="Helical" evidence="1">
    <location>
        <begin position="217"/>
        <end position="235"/>
    </location>
</feature>
<dbReference type="PANTHER" id="PTHR41282:SF1">
    <property type="entry name" value="CONSERVED TRANSMEMBRANE PROTEIN-RELATED"/>
    <property type="match status" value="1"/>
</dbReference>
<gene>
    <name evidence="2" type="ORF">IAA31_01900</name>
</gene>
<feature type="transmembrane region" description="Helical" evidence="1">
    <location>
        <begin position="65"/>
        <end position="84"/>
    </location>
</feature>
<keyword evidence="1" id="KW-0472">Membrane</keyword>
<dbReference type="Proteomes" id="UP000824150">
    <property type="component" value="Unassembled WGS sequence"/>
</dbReference>
<protein>
    <submittedName>
        <fullName evidence="2">Bax inhibitor-1/YccA family protein</fullName>
    </submittedName>
</protein>
<evidence type="ECO:0000313" key="3">
    <source>
        <dbReference type="Proteomes" id="UP000824150"/>
    </source>
</evidence>
<dbReference type="AlphaFoldDB" id="A0A9E2NRL3"/>
<dbReference type="PANTHER" id="PTHR41282">
    <property type="entry name" value="CONSERVED TRANSMEMBRANE PROTEIN-RELATED"/>
    <property type="match status" value="1"/>
</dbReference>
<reference evidence="2" key="2">
    <citation type="submission" date="2021-04" db="EMBL/GenBank/DDBJ databases">
        <authorList>
            <person name="Gilroy R."/>
        </authorList>
    </citation>
    <scope>NUCLEOTIDE SEQUENCE</scope>
    <source>
        <strain evidence="2">687</strain>
    </source>
</reference>
<comment type="caution">
    <text evidence="2">The sequence shown here is derived from an EMBL/GenBank/DDBJ whole genome shotgun (WGS) entry which is preliminary data.</text>
</comment>
<evidence type="ECO:0000313" key="2">
    <source>
        <dbReference type="EMBL" id="MBU3826233.1"/>
    </source>
</evidence>
<feature type="transmembrane region" description="Helical" evidence="1">
    <location>
        <begin position="91"/>
        <end position="111"/>
    </location>
</feature>
<proteinExistence type="predicted"/>
<dbReference type="PIRSF" id="PIRSF009160">
    <property type="entry name" value="UCP009160"/>
    <property type="match status" value="1"/>
</dbReference>
<feature type="transmembrane region" description="Helical" evidence="1">
    <location>
        <begin position="117"/>
        <end position="136"/>
    </location>
</feature>
<reference evidence="2" key="1">
    <citation type="journal article" date="2021" name="PeerJ">
        <title>Extensive microbial diversity within the chicken gut microbiome revealed by metagenomics and culture.</title>
        <authorList>
            <person name="Gilroy R."/>
            <person name="Ravi A."/>
            <person name="Getino M."/>
            <person name="Pursley I."/>
            <person name="Horton D.L."/>
            <person name="Alikhan N.F."/>
            <person name="Baker D."/>
            <person name="Gharbi K."/>
            <person name="Hall N."/>
            <person name="Watson M."/>
            <person name="Adriaenssens E.M."/>
            <person name="Foster-Nyarko E."/>
            <person name="Jarju S."/>
            <person name="Secka A."/>
            <person name="Antonio M."/>
            <person name="Oren A."/>
            <person name="Chaudhuri R.R."/>
            <person name="La Ragione R."/>
            <person name="Hildebrand F."/>
            <person name="Pallen M.J."/>
        </authorList>
    </citation>
    <scope>NUCLEOTIDE SEQUENCE</scope>
    <source>
        <strain evidence="2">687</strain>
    </source>
</reference>
<evidence type="ECO:0000256" key="1">
    <source>
        <dbReference type="SAM" id="Phobius"/>
    </source>
</evidence>
<feature type="transmembrane region" description="Helical" evidence="1">
    <location>
        <begin position="37"/>
        <end position="59"/>
    </location>
</feature>
<feature type="transmembrane region" description="Helical" evidence="1">
    <location>
        <begin position="148"/>
        <end position="172"/>
    </location>
</feature>
<organism evidence="2 3">
    <name type="scientific">Candidatus Anaerobiospirillum merdipullorum</name>
    <dbReference type="NCBI Taxonomy" id="2838450"/>
    <lineage>
        <taxon>Bacteria</taxon>
        <taxon>Pseudomonadati</taxon>
        <taxon>Pseudomonadota</taxon>
        <taxon>Gammaproteobacteria</taxon>
        <taxon>Aeromonadales</taxon>
        <taxon>Succinivibrionaceae</taxon>
        <taxon>Anaerobiospirillum</taxon>
    </lineage>
</organism>
<keyword evidence="1" id="KW-1133">Transmembrane helix</keyword>
<sequence length="245" mass="25848">MQSSNPALSVVTRQAGQINFGGEEAAATLSGTTTKSILLVAITLVAGYFSMQYSAAQIYSGSVPTMLMGGSIIGAFIVALVTIFNPKISPITAPLYAVLEGVGLGVLSMVMELKYPGIVSTAVLSTFAVVMAMLILWKTRLIVPTARFRAVITGAIGGICLLYIVNMLFSLFGGSLLPSSGPVAIGISLIVCTVAALSLVLDFDGIEQSVNAGLPKYFEYFNAFSLLVTICWLYVEILKLLANRE</sequence>